<feature type="domain" description="GmrSD restriction endonucleases N-terminal" evidence="1">
    <location>
        <begin position="11"/>
        <end position="236"/>
    </location>
</feature>
<evidence type="ECO:0000313" key="4">
    <source>
        <dbReference type="Proteomes" id="UP000233762"/>
    </source>
</evidence>
<evidence type="ECO:0000313" key="3">
    <source>
        <dbReference type="EMBL" id="PKV05199.1"/>
    </source>
</evidence>
<reference evidence="3 4" key="1">
    <citation type="submission" date="2017-10" db="EMBL/GenBank/DDBJ databases">
        <title>Bifidobacterium genomics.</title>
        <authorList>
            <person name="Lugli G.A."/>
            <person name="Milani C."/>
            <person name="Mancabelli L."/>
        </authorList>
    </citation>
    <scope>NUCLEOTIDE SEQUENCE [LARGE SCALE GENOMIC DNA]</scope>
    <source>
        <strain evidence="3 4">1520B</strain>
    </source>
</reference>
<feature type="domain" description="GmrSD restriction endonucleases C-terminal" evidence="2">
    <location>
        <begin position="453"/>
        <end position="633"/>
    </location>
</feature>
<comment type="caution">
    <text evidence="3">The sequence shown here is derived from an EMBL/GenBank/DDBJ whole genome shotgun (WGS) entry which is preliminary data.</text>
</comment>
<dbReference type="EMBL" id="PCHH01000001">
    <property type="protein sequence ID" value="PKV05199.1"/>
    <property type="molecule type" value="Genomic_DNA"/>
</dbReference>
<evidence type="ECO:0000259" key="1">
    <source>
        <dbReference type="Pfam" id="PF03235"/>
    </source>
</evidence>
<dbReference type="PANTHER" id="PTHR35149">
    <property type="entry name" value="SLL5132 PROTEIN"/>
    <property type="match status" value="1"/>
</dbReference>
<gene>
    <name evidence="3" type="ORF">CQR50_0453</name>
</gene>
<dbReference type="AlphaFoldDB" id="A0A2N3R774"/>
<name>A0A2N3R774_9BIFI</name>
<evidence type="ECO:0000259" key="2">
    <source>
        <dbReference type="Pfam" id="PF07510"/>
    </source>
</evidence>
<accession>A0A2N3R774</accession>
<sequence>MKIDANSQALSKILTMESREYYHIPPYQRPYSWRNEQIDQLFKDIREESIGYYIGNILVTKHETDTDLVSTIYEVIDGQQRLTTLSLFLLALWQIAGDKKDADIPNQEQSLASDMHHDIGRRLLVHRNDPASTRLQLLDDDAQIYKELIRAVNEHEEPRVKKNRVFVKRYNHILELLIDADTFPDVFALYDFYDRLINVTILQIEAASIGDAFNIFSSLNSKGLPLTLVDLLKSEFLGMGSEHGNAQESMLETQWETLARTFAGSNADDDVDTTAFTQFFLNNYDAFESTTRSSVTKGKALNLYQTVIRKKRNNARLNGTAYLREMIQRARVYVNIIQLSDESCNNSLLENATVRQLLADLKQLESTQTYPLLLFLFVKANELELDAERMTMILSALVTFYVRRNIAEYPKSSNIRAKIIGTIRAIYADDTVLLRGDDIVRTIVHTLKDISRNDEDFGKEILQRPIYDQNAKTTRFVLIDLEHALEKRNQVRLGTKERPVDLNDVRTNGKPRWTIEHILPEGTPPEHWQQMIAPGHPEDAENIKDDYTHRIGNLTLTAYNENMHQKPFADPEHPATQEDTHYNLSKRDYKDNGEYVGMRSQLQINTSIPRPGERIEDKTSWTIDDIKRRSEWFRDEMLKRYRFPDID</sequence>
<dbReference type="RefSeq" id="WP_101398370.1">
    <property type="nucleotide sequence ID" value="NZ_PCHH01000001.1"/>
</dbReference>
<organism evidence="3 4">
    <name type="scientific">Bifidobacterium pseudolongum subsp. globosum</name>
    <dbReference type="NCBI Taxonomy" id="1690"/>
    <lineage>
        <taxon>Bacteria</taxon>
        <taxon>Bacillati</taxon>
        <taxon>Actinomycetota</taxon>
        <taxon>Actinomycetes</taxon>
        <taxon>Bifidobacteriales</taxon>
        <taxon>Bifidobacteriaceae</taxon>
        <taxon>Bifidobacterium</taxon>
    </lineage>
</organism>
<dbReference type="Proteomes" id="UP000233762">
    <property type="component" value="Unassembled WGS sequence"/>
</dbReference>
<dbReference type="InterPro" id="IPR011089">
    <property type="entry name" value="GmrSD_C"/>
</dbReference>
<proteinExistence type="predicted"/>
<dbReference type="PANTHER" id="PTHR35149:SF2">
    <property type="entry name" value="DUF262 DOMAIN-CONTAINING PROTEIN"/>
    <property type="match status" value="1"/>
</dbReference>
<dbReference type="Pfam" id="PF07510">
    <property type="entry name" value="GmrSD_C"/>
    <property type="match status" value="1"/>
</dbReference>
<dbReference type="InterPro" id="IPR004919">
    <property type="entry name" value="GmrSD_N"/>
</dbReference>
<dbReference type="Pfam" id="PF03235">
    <property type="entry name" value="GmrSD_N"/>
    <property type="match status" value="1"/>
</dbReference>
<protein>
    <submittedName>
        <fullName evidence="3">Type I restriction-modification system protein</fullName>
    </submittedName>
</protein>